<dbReference type="PROSITE" id="PS51034">
    <property type="entry name" value="ZP_2"/>
    <property type="match status" value="1"/>
</dbReference>
<feature type="compositionally biased region" description="Acidic residues" evidence="1">
    <location>
        <begin position="188"/>
        <end position="198"/>
    </location>
</feature>
<keyword evidence="2" id="KW-0812">Transmembrane</keyword>
<dbReference type="OrthoDB" id="6351704at2759"/>
<keyword evidence="2" id="KW-0472">Membrane</keyword>
<keyword evidence="2" id="KW-1133">Transmembrane helix</keyword>
<reference evidence="4" key="2">
    <citation type="submission" date="2007-04" db="EMBL/GenBank/DDBJ databases">
        <title>The genome of the human body louse.</title>
        <authorList>
            <consortium name="The Human Body Louse Genome Consortium"/>
            <person name="Kirkness E."/>
            <person name="Walenz B."/>
            <person name="Hass B."/>
            <person name="Bruggner R."/>
            <person name="Strausberg R."/>
        </authorList>
    </citation>
    <scope>NUCLEOTIDE SEQUENCE</scope>
    <source>
        <strain evidence="4">USDA</strain>
    </source>
</reference>
<dbReference type="HOGENOM" id="CLU_630564_0_0_1"/>
<gene>
    <name evidence="5" type="primary">8237346</name>
    <name evidence="4" type="ORF">Phum_PHUM207330</name>
</gene>
<dbReference type="EnsemblMetazoa" id="PHUM207330-RA">
    <property type="protein sequence ID" value="PHUM207330-PA"/>
    <property type="gene ID" value="PHUM207330"/>
</dbReference>
<dbReference type="CTD" id="8237346"/>
<dbReference type="AlphaFoldDB" id="E0VHE8"/>
<protein>
    <recommendedName>
        <fullName evidence="3">ZP domain-containing protein</fullName>
    </recommendedName>
</protein>
<dbReference type="OMA" id="VCHAGWA"/>
<dbReference type="eggNOG" id="ENOG502S0WQ">
    <property type="taxonomic scope" value="Eukaryota"/>
</dbReference>
<evidence type="ECO:0000256" key="2">
    <source>
        <dbReference type="SAM" id="Phobius"/>
    </source>
</evidence>
<dbReference type="EMBL" id="AAZO01002399">
    <property type="status" value="NOT_ANNOTATED_CDS"/>
    <property type="molecule type" value="Genomic_DNA"/>
</dbReference>
<keyword evidence="6" id="KW-1185">Reference proteome</keyword>
<evidence type="ECO:0000259" key="3">
    <source>
        <dbReference type="PROSITE" id="PS51034"/>
    </source>
</evidence>
<dbReference type="PANTHER" id="PTHR46560">
    <property type="entry name" value="CYPHER, ISOFORM B"/>
    <property type="match status" value="1"/>
</dbReference>
<feature type="domain" description="ZP" evidence="3">
    <location>
        <begin position="1"/>
        <end position="305"/>
    </location>
</feature>
<sequence length="435" mass="48881">MNIRLELNKNFKGVVYAKGFPLEKTCRAVGTGDTQVDITIDTTECGVRLVSINDETLTLRVSLNVQMDKLLQQITDLEVSTICNLSLNDVSYNKRGSSSSSSNAGGTRQVRKGRKKGSDTDNQKENNILNGVKTWMEIEGTSGYDSNVIDCYAYDGTRDVTQKLIDENGCPLDETIMPSLELIKYDDNNNDNDNDDDESSKITLDEDEKDEGDEKNINNNKKFINNKLKMLKNVKRRNEYADDINDNDNNNNNNNNNKSPRVRVMGTIFSAFKFPDTSNLHMRCTLQICHEFCPAVSCDSFPTHDRTGKSFKSMRKNSSTTSTIIDKIEVFNSVEVLAPGIDADGILLSPDDEFDGKMNINENSFCLSASKMAFSFAILGAIFLCGVLAALWTVMRNHMRKANKMDGSEQILVVRDSPLNFRNTRNKSFHNWTYT</sequence>
<dbReference type="VEuPathDB" id="VectorBase:PHUM207330"/>
<dbReference type="KEGG" id="phu:Phum_PHUM207330"/>
<proteinExistence type="predicted"/>
<dbReference type="Proteomes" id="UP000009046">
    <property type="component" value="Unassembled WGS sequence"/>
</dbReference>
<dbReference type="GeneID" id="8237346"/>
<dbReference type="EMBL" id="DS235169">
    <property type="protein sequence ID" value="EEB12804.1"/>
    <property type="molecule type" value="Genomic_DNA"/>
</dbReference>
<evidence type="ECO:0000313" key="5">
    <source>
        <dbReference type="EnsemblMetazoa" id="PHUM207330-PA"/>
    </source>
</evidence>
<feature type="region of interest" description="Disordered" evidence="1">
    <location>
        <begin position="184"/>
        <end position="218"/>
    </location>
</feature>
<evidence type="ECO:0000256" key="1">
    <source>
        <dbReference type="SAM" id="MobiDB-lite"/>
    </source>
</evidence>
<dbReference type="RefSeq" id="XP_002425542.1">
    <property type="nucleotide sequence ID" value="XM_002425497.1"/>
</dbReference>
<evidence type="ECO:0000313" key="6">
    <source>
        <dbReference type="Proteomes" id="UP000009046"/>
    </source>
</evidence>
<feature type="region of interest" description="Disordered" evidence="1">
    <location>
        <begin position="93"/>
        <end position="126"/>
    </location>
</feature>
<reference evidence="5" key="3">
    <citation type="submission" date="2021-02" db="UniProtKB">
        <authorList>
            <consortium name="EnsemblMetazoa"/>
        </authorList>
    </citation>
    <scope>IDENTIFICATION</scope>
    <source>
        <strain evidence="5">USDA</strain>
    </source>
</reference>
<accession>E0VHE8</accession>
<dbReference type="FunCoup" id="E0VHE8">
    <property type="interactions" value="16"/>
</dbReference>
<feature type="compositionally biased region" description="Low complexity" evidence="1">
    <location>
        <begin position="247"/>
        <end position="257"/>
    </location>
</feature>
<feature type="transmembrane region" description="Helical" evidence="2">
    <location>
        <begin position="372"/>
        <end position="395"/>
    </location>
</feature>
<name>E0VHE8_PEDHC</name>
<dbReference type="InterPro" id="IPR001507">
    <property type="entry name" value="ZP_dom"/>
</dbReference>
<feature type="region of interest" description="Disordered" evidence="1">
    <location>
        <begin position="241"/>
        <end position="261"/>
    </location>
</feature>
<reference evidence="4" key="1">
    <citation type="submission" date="2007-04" db="EMBL/GenBank/DDBJ databases">
        <title>Annotation of Pediculus humanus corporis strain USDA.</title>
        <authorList>
            <person name="Kirkness E."/>
            <person name="Hannick L."/>
            <person name="Hass B."/>
            <person name="Bruggner R."/>
            <person name="Lawson D."/>
            <person name="Bidwell S."/>
            <person name="Joardar V."/>
            <person name="Caler E."/>
            <person name="Walenz B."/>
            <person name="Inman J."/>
            <person name="Schobel S."/>
            <person name="Galinsky K."/>
            <person name="Amedeo P."/>
            <person name="Strausberg R."/>
        </authorList>
    </citation>
    <scope>NUCLEOTIDE SEQUENCE</scope>
    <source>
        <strain evidence="4">USDA</strain>
    </source>
</reference>
<dbReference type="InParanoid" id="E0VHE8"/>
<organism>
    <name type="scientific">Pediculus humanus subsp. corporis</name>
    <name type="common">Body louse</name>
    <dbReference type="NCBI Taxonomy" id="121224"/>
    <lineage>
        <taxon>Eukaryota</taxon>
        <taxon>Metazoa</taxon>
        <taxon>Ecdysozoa</taxon>
        <taxon>Arthropoda</taxon>
        <taxon>Hexapoda</taxon>
        <taxon>Insecta</taxon>
        <taxon>Pterygota</taxon>
        <taxon>Neoptera</taxon>
        <taxon>Paraneoptera</taxon>
        <taxon>Psocodea</taxon>
        <taxon>Troctomorpha</taxon>
        <taxon>Phthiraptera</taxon>
        <taxon>Anoplura</taxon>
        <taxon>Pediculidae</taxon>
        <taxon>Pediculus</taxon>
    </lineage>
</organism>
<dbReference type="PANTHER" id="PTHR46560:SF5">
    <property type="entry name" value="CYPHER, ISOFORM B"/>
    <property type="match status" value="1"/>
</dbReference>
<evidence type="ECO:0000313" key="4">
    <source>
        <dbReference type="EMBL" id="EEB12804.1"/>
    </source>
</evidence>